<feature type="transmembrane region" description="Helical" evidence="1">
    <location>
        <begin position="70"/>
        <end position="92"/>
    </location>
</feature>
<feature type="transmembrane region" description="Helical" evidence="1">
    <location>
        <begin position="126"/>
        <end position="151"/>
    </location>
</feature>
<evidence type="ECO:0000259" key="2">
    <source>
        <dbReference type="Pfam" id="PF25231"/>
    </source>
</evidence>
<keyword evidence="4" id="KW-1185">Reference proteome</keyword>
<dbReference type="KEGG" id="acoa:RB602_15075"/>
<evidence type="ECO:0000313" key="3">
    <source>
        <dbReference type="EMBL" id="WOE75130.1"/>
    </source>
</evidence>
<sequence>MQKPFDFGATWSEAVALVTGNVQILIAVIGVFFVIPQFAMTMVMGDPLAGASGDPNAVLDEMLTFYADNFLPILIASLIGVIGTVTVLTIYLDESRPTVGTAIAAAFGLFIPYFLTSLLMGLAIGIGFMLLIVPGIYLAIKFICAAPIIVAEKERNPIAALQRSWELTKGNSLRIFGFIVVLFVVLFVISLIVGIVAGIFMIAGSIGASIGQLVQVLFQGVATAFSLAISAAIYRQLSGPGAGELKDTFG</sequence>
<feature type="transmembrane region" description="Helical" evidence="1">
    <location>
        <begin position="12"/>
        <end position="35"/>
    </location>
</feature>
<evidence type="ECO:0000313" key="4">
    <source>
        <dbReference type="Proteomes" id="UP001302429"/>
    </source>
</evidence>
<reference evidence="3 4" key="1">
    <citation type="submission" date="2023-10" db="EMBL/GenBank/DDBJ databases">
        <title>Complete genome sequence of a Sphingomonadaceae bacterium.</title>
        <authorList>
            <person name="Yan C."/>
        </authorList>
    </citation>
    <scope>NUCLEOTIDE SEQUENCE [LARGE SCALE GENOMIC DNA]</scope>
    <source>
        <strain evidence="3 4">SCSIO 66989</strain>
    </source>
</reference>
<dbReference type="Proteomes" id="UP001302429">
    <property type="component" value="Chromosome"/>
</dbReference>
<feature type="domain" description="DUF7847" evidence="2">
    <location>
        <begin position="91"/>
        <end position="237"/>
    </location>
</feature>
<keyword evidence="1" id="KW-1133">Transmembrane helix</keyword>
<name>A0AA97F9T5_9SPHN</name>
<dbReference type="InterPro" id="IPR010380">
    <property type="entry name" value="DUF975"/>
</dbReference>
<proteinExistence type="predicted"/>
<feature type="transmembrane region" description="Helical" evidence="1">
    <location>
        <begin position="99"/>
        <end position="120"/>
    </location>
</feature>
<accession>A0AA97F9T5</accession>
<keyword evidence="1" id="KW-0812">Transmembrane</keyword>
<dbReference type="InterPro" id="IPR057169">
    <property type="entry name" value="DUF7847"/>
</dbReference>
<dbReference type="EMBL" id="CP136594">
    <property type="protein sequence ID" value="WOE75130.1"/>
    <property type="molecule type" value="Genomic_DNA"/>
</dbReference>
<feature type="transmembrane region" description="Helical" evidence="1">
    <location>
        <begin position="216"/>
        <end position="234"/>
    </location>
</feature>
<feature type="transmembrane region" description="Helical" evidence="1">
    <location>
        <begin position="172"/>
        <end position="204"/>
    </location>
</feature>
<gene>
    <name evidence="3" type="ORF">RB602_15075</name>
</gene>
<organism evidence="3 4">
    <name type="scientific">Alterisphingorhabdus coralli</name>
    <dbReference type="NCBI Taxonomy" id="3071408"/>
    <lineage>
        <taxon>Bacteria</taxon>
        <taxon>Pseudomonadati</taxon>
        <taxon>Pseudomonadota</taxon>
        <taxon>Alphaproteobacteria</taxon>
        <taxon>Sphingomonadales</taxon>
        <taxon>Sphingomonadaceae</taxon>
        <taxon>Alterisphingorhabdus (ex Yan et al. 2024)</taxon>
    </lineage>
</organism>
<keyword evidence="1" id="KW-0472">Membrane</keyword>
<dbReference type="PANTHER" id="PTHR40076">
    <property type="entry name" value="MEMBRANE PROTEIN-RELATED"/>
    <property type="match status" value="1"/>
</dbReference>
<protein>
    <submittedName>
        <fullName evidence="3">Glycerophosphoryl diester phosphodiesterase membrane domain-containing protein</fullName>
    </submittedName>
</protein>
<dbReference type="Pfam" id="PF25231">
    <property type="entry name" value="DUF7847"/>
    <property type="match status" value="1"/>
</dbReference>
<evidence type="ECO:0000256" key="1">
    <source>
        <dbReference type="SAM" id="Phobius"/>
    </source>
</evidence>
<dbReference type="AlphaFoldDB" id="A0AA97F9T5"/>
<dbReference type="RefSeq" id="WP_317081760.1">
    <property type="nucleotide sequence ID" value="NZ_CP136594.1"/>
</dbReference>
<dbReference type="PANTHER" id="PTHR40076:SF1">
    <property type="entry name" value="MEMBRANE PROTEIN"/>
    <property type="match status" value="1"/>
</dbReference>